<evidence type="ECO:0000313" key="9">
    <source>
        <dbReference type="EMBL" id="KIP62517.1"/>
    </source>
</evidence>
<evidence type="ECO:0000256" key="4">
    <source>
        <dbReference type="ARBA" id="ARBA00022723"/>
    </source>
</evidence>
<dbReference type="GO" id="GO:0051539">
    <property type="term" value="F:4 iron, 4 sulfur cluster binding"/>
    <property type="evidence" value="ECO:0007669"/>
    <property type="project" value="UniProtKB-KW"/>
</dbReference>
<protein>
    <submittedName>
        <fullName evidence="9">Radical SAM protein</fullName>
    </submittedName>
</protein>
<dbReference type="SUPFAM" id="SSF102114">
    <property type="entry name" value="Radical SAM enzymes"/>
    <property type="match status" value="1"/>
</dbReference>
<dbReference type="GO" id="GO:0016491">
    <property type="term" value="F:oxidoreductase activity"/>
    <property type="evidence" value="ECO:0007669"/>
    <property type="project" value="UniProtKB-KW"/>
</dbReference>
<dbReference type="PROSITE" id="PS01305">
    <property type="entry name" value="MOAA_NIFB_PQQE"/>
    <property type="match status" value="1"/>
</dbReference>
<name>A0A0D0IW14_9BACT</name>
<dbReference type="Pfam" id="PF13186">
    <property type="entry name" value="SPASM"/>
    <property type="match status" value="1"/>
</dbReference>
<reference evidence="9 10" key="1">
    <citation type="submission" date="2015-01" db="EMBL/GenBank/DDBJ databases">
        <title>Comparative genomics of non-oral Prevotella species.</title>
        <authorList>
            <person name="Accetto T."/>
            <person name="Nograsek B."/>
            <person name="Avgustin G."/>
        </authorList>
    </citation>
    <scope>NUCLEOTIDE SEQUENCE [LARGE SCALE GENOMIC DNA]</scope>
    <source>
        <strain evidence="9 10">P5-119</strain>
    </source>
</reference>
<dbReference type="RefSeq" id="WP_042519151.1">
    <property type="nucleotide sequence ID" value="NZ_JXQK01000053.1"/>
</dbReference>
<evidence type="ECO:0000259" key="8">
    <source>
        <dbReference type="PROSITE" id="PS51918"/>
    </source>
</evidence>
<keyword evidence="4" id="KW-0479">Metal-binding</keyword>
<dbReference type="CDD" id="cd21122">
    <property type="entry name" value="SPASM_rSAM"/>
    <property type="match status" value="1"/>
</dbReference>
<evidence type="ECO:0000256" key="6">
    <source>
        <dbReference type="ARBA" id="ARBA00023004"/>
    </source>
</evidence>
<dbReference type="InterPro" id="IPR007197">
    <property type="entry name" value="rSAM"/>
</dbReference>
<comment type="cofactor">
    <cofactor evidence="1">
        <name>[4Fe-4S] cluster</name>
        <dbReference type="ChEBI" id="CHEBI:49883"/>
    </cofactor>
</comment>
<keyword evidence="7" id="KW-0411">Iron-sulfur</keyword>
<keyword evidence="5" id="KW-0560">Oxidoreductase</keyword>
<accession>A0A0D0IW14</accession>
<dbReference type="InterPro" id="IPR013785">
    <property type="entry name" value="Aldolase_TIM"/>
</dbReference>
<keyword evidence="3" id="KW-0949">S-adenosyl-L-methionine</keyword>
<evidence type="ECO:0000256" key="7">
    <source>
        <dbReference type="ARBA" id="ARBA00023014"/>
    </source>
</evidence>
<dbReference type="EMBL" id="JXQK01000053">
    <property type="protein sequence ID" value="KIP62517.1"/>
    <property type="molecule type" value="Genomic_DNA"/>
</dbReference>
<gene>
    <name evidence="9" type="ORF">ST44_06845</name>
</gene>
<evidence type="ECO:0000313" key="10">
    <source>
        <dbReference type="Proteomes" id="UP000032046"/>
    </source>
</evidence>
<dbReference type="SFLD" id="SFLDG01067">
    <property type="entry name" value="SPASM/twitch_domain_containing"/>
    <property type="match status" value="1"/>
</dbReference>
<dbReference type="PROSITE" id="PS51918">
    <property type="entry name" value="RADICAL_SAM"/>
    <property type="match status" value="1"/>
</dbReference>
<keyword evidence="10" id="KW-1185">Reference proteome</keyword>
<dbReference type="GO" id="GO:0046872">
    <property type="term" value="F:metal ion binding"/>
    <property type="evidence" value="ECO:0007669"/>
    <property type="project" value="UniProtKB-KW"/>
</dbReference>
<evidence type="ECO:0000256" key="3">
    <source>
        <dbReference type="ARBA" id="ARBA00022691"/>
    </source>
</evidence>
<comment type="caution">
    <text evidence="9">The sequence shown here is derived from an EMBL/GenBank/DDBJ whole genome shotgun (WGS) entry which is preliminary data.</text>
</comment>
<proteinExistence type="predicted"/>
<dbReference type="CDD" id="cd01335">
    <property type="entry name" value="Radical_SAM"/>
    <property type="match status" value="1"/>
</dbReference>
<dbReference type="AlphaFoldDB" id="A0A0D0IW14"/>
<dbReference type="InterPro" id="IPR000385">
    <property type="entry name" value="MoaA_NifB_PqqE_Fe-S-bd_CS"/>
</dbReference>
<dbReference type="Proteomes" id="UP000032046">
    <property type="component" value="Unassembled WGS sequence"/>
</dbReference>
<dbReference type="InterPro" id="IPR023885">
    <property type="entry name" value="4Fe4S-binding_SPASM_dom"/>
</dbReference>
<evidence type="ECO:0000256" key="5">
    <source>
        <dbReference type="ARBA" id="ARBA00023002"/>
    </source>
</evidence>
<feature type="domain" description="Radical SAM core" evidence="8">
    <location>
        <begin position="1"/>
        <end position="198"/>
    </location>
</feature>
<dbReference type="InterPro" id="IPR050377">
    <property type="entry name" value="Radical_SAM_PqqE_MftC-like"/>
</dbReference>
<organism evidence="9 10">
    <name type="scientific">Prevotella pectinovora</name>
    <dbReference type="NCBI Taxonomy" id="1602169"/>
    <lineage>
        <taxon>Bacteria</taxon>
        <taxon>Pseudomonadati</taxon>
        <taxon>Bacteroidota</taxon>
        <taxon>Bacteroidia</taxon>
        <taxon>Bacteroidales</taxon>
        <taxon>Prevotellaceae</taxon>
        <taxon>Prevotella</taxon>
    </lineage>
</organism>
<keyword evidence="6" id="KW-0408">Iron</keyword>
<dbReference type="STRING" id="1602171.ST44_06845"/>
<evidence type="ECO:0000256" key="1">
    <source>
        <dbReference type="ARBA" id="ARBA00001966"/>
    </source>
</evidence>
<dbReference type="Gene3D" id="3.20.20.70">
    <property type="entry name" value="Aldolase class I"/>
    <property type="match status" value="1"/>
</dbReference>
<dbReference type="PANTHER" id="PTHR11228:SF7">
    <property type="entry name" value="PQQA PEPTIDE CYCLASE"/>
    <property type="match status" value="1"/>
</dbReference>
<evidence type="ECO:0000256" key="2">
    <source>
        <dbReference type="ARBA" id="ARBA00022485"/>
    </source>
</evidence>
<dbReference type="SFLD" id="SFLDS00029">
    <property type="entry name" value="Radical_SAM"/>
    <property type="match status" value="1"/>
</dbReference>
<keyword evidence="2" id="KW-0004">4Fe-4S</keyword>
<sequence length="281" mass="32068">MITRCYLEITNVCNLNCVFCPKTTREKHSMTLDEFDTLTTRLAGEVRFLYFHLMGEPFLHPLLPEFILMARRKGFTPIITTNGTLLAQRGDLLDALPHKLQISLHSHEGNGKDNPEKYIDEVMAFAKEAAQRGCVVVLRLWNEGGLNRMNGSILDMIADSQPRPWTQRHDGWKLTENLYVESDDMFEWPDLQHDVYKEEEVFCYALRNQIGVLADGTVVPCCLDHNGDMPLGNLYDNSLNEILASPRATALYHGFTSHTAVEPLCQRCGYSAVSKRFRKQE</sequence>
<dbReference type="Pfam" id="PF04055">
    <property type="entry name" value="Radical_SAM"/>
    <property type="match status" value="1"/>
</dbReference>
<dbReference type="PANTHER" id="PTHR11228">
    <property type="entry name" value="RADICAL SAM DOMAIN PROTEIN"/>
    <property type="match status" value="1"/>
</dbReference>
<dbReference type="InterPro" id="IPR058240">
    <property type="entry name" value="rSAM_sf"/>
</dbReference>